<sequence>MKILVLRAVTWPLLVMFSLVARVWTLVGSTSRYTARRLADSDTAQQARESAEARLRAIAHAYAESTPLVLRLLVVEDHCNRGMADWDLFKPVKPAYRLSCWMRLTAYYSSPLSPDETITEILAAGEQALSSIPFTHDNTHEDNRGELTHAGHTLTWDHPGSPVPAPAQPANAYRFVCEPPAASLGGVRRRYGTVFALDLPPADYYRVPR</sequence>
<reference evidence="1 2" key="1">
    <citation type="submission" date="2024-09" db="EMBL/GenBank/DDBJ databases">
        <title>The Natural Products Discovery Center: Release of the First 8490 Sequenced Strains for Exploring Actinobacteria Biosynthetic Diversity.</title>
        <authorList>
            <person name="Kalkreuter E."/>
            <person name="Kautsar S.A."/>
            <person name="Yang D."/>
            <person name="Bader C.D."/>
            <person name="Teijaro C.N."/>
            <person name="Fluegel L."/>
            <person name="Davis C.M."/>
            <person name="Simpson J.R."/>
            <person name="Lauterbach L."/>
            <person name="Steele A.D."/>
            <person name="Gui C."/>
            <person name="Meng S."/>
            <person name="Li G."/>
            <person name="Viehrig K."/>
            <person name="Ye F."/>
            <person name="Su P."/>
            <person name="Kiefer A.F."/>
            <person name="Nichols A."/>
            <person name="Cepeda A.J."/>
            <person name="Yan W."/>
            <person name="Fan B."/>
            <person name="Jiang Y."/>
            <person name="Adhikari A."/>
            <person name="Zheng C.-J."/>
            <person name="Schuster L."/>
            <person name="Cowan T.M."/>
            <person name="Smanski M.J."/>
            <person name="Chevrette M.G."/>
            <person name="De Carvalho L.P.S."/>
            <person name="Shen B."/>
        </authorList>
    </citation>
    <scope>NUCLEOTIDE SEQUENCE [LARGE SCALE GENOMIC DNA]</scope>
    <source>
        <strain evidence="1 2">NPDC058348</strain>
    </source>
</reference>
<gene>
    <name evidence="1" type="ORF">ACFWJN_01035</name>
</gene>
<evidence type="ECO:0000313" key="2">
    <source>
        <dbReference type="Proteomes" id="UP001598448"/>
    </source>
</evidence>
<keyword evidence="2" id="KW-1185">Reference proteome</keyword>
<organism evidence="1 2">
    <name type="scientific">Streptomyces albidochromogenes</name>
    <dbReference type="NCBI Taxonomy" id="329524"/>
    <lineage>
        <taxon>Bacteria</taxon>
        <taxon>Bacillati</taxon>
        <taxon>Actinomycetota</taxon>
        <taxon>Actinomycetes</taxon>
        <taxon>Kitasatosporales</taxon>
        <taxon>Streptomycetaceae</taxon>
        <taxon>Streptomyces</taxon>
    </lineage>
</organism>
<dbReference type="RefSeq" id="WP_386707113.1">
    <property type="nucleotide sequence ID" value="NZ_JBHXIJ010000003.1"/>
</dbReference>
<accession>A0ABW6FKT1</accession>
<protein>
    <submittedName>
        <fullName evidence="1">Uncharacterized protein</fullName>
    </submittedName>
</protein>
<comment type="caution">
    <text evidence="1">The sequence shown here is derived from an EMBL/GenBank/DDBJ whole genome shotgun (WGS) entry which is preliminary data.</text>
</comment>
<dbReference type="EMBL" id="JBHXIJ010000003">
    <property type="protein sequence ID" value="MFD5097563.1"/>
    <property type="molecule type" value="Genomic_DNA"/>
</dbReference>
<proteinExistence type="predicted"/>
<name>A0ABW6FKT1_9ACTN</name>
<evidence type="ECO:0000313" key="1">
    <source>
        <dbReference type="EMBL" id="MFD5097563.1"/>
    </source>
</evidence>
<dbReference type="Proteomes" id="UP001598448">
    <property type="component" value="Unassembled WGS sequence"/>
</dbReference>